<protein>
    <recommendedName>
        <fullName evidence="2">BCD1 alpha/beta domain-containing protein</fullName>
    </recommendedName>
</protein>
<dbReference type="PANTHER" id="PTHR13483:SF11">
    <property type="entry name" value="ZINC FINGER HIT DOMAIN-CONTAINING PROTEIN 3"/>
    <property type="match status" value="1"/>
</dbReference>
<dbReference type="PANTHER" id="PTHR13483">
    <property type="entry name" value="BOX C_D SNORNA PROTEIN 1-RELATED"/>
    <property type="match status" value="1"/>
</dbReference>
<comment type="caution">
    <text evidence="3">The sequence shown here is derived from an EMBL/GenBank/DDBJ whole genome shotgun (WGS) entry which is preliminary data.</text>
</comment>
<keyword evidence="4" id="KW-1185">Reference proteome</keyword>
<sequence length="341" mass="39074">MTNDFTYLEDVGRKTTEWGMNILKNGLMKQTKNFKNRPSRSHIVGGKKESLRLQLEARGIHAEMLPIGMEKSKLNKSFYDVKTKSILMTLEVIVHPPRLTTDDVPYIKIISHKHSLSSQLHNVLVKVLREYTMKVNDANPWLTQVSERGERSDVIFLMAQLSDMLPMLNVKIYHKLDPYATLQNILTSKTFVEYPTIEIWRDGDFTGILKEESGEISDIKTRAHKRPRLEKRVGNNVITSLLEDYASQDDEEGDKQKAILETLGDYSTDNEPLTHEDSNAEERFDNDGNFSEEDIRAVLDAAAQDELEQLNKLVSDGEDSESWNDSGDEDINRVQETLEEK</sequence>
<gene>
    <name evidence="3" type="ORF">Clacol_001510</name>
</gene>
<feature type="domain" description="BCD1 alpha/beta" evidence="2">
    <location>
        <begin position="49"/>
        <end position="206"/>
    </location>
</feature>
<organism evidence="3 4">
    <name type="scientific">Clathrus columnatus</name>
    <dbReference type="NCBI Taxonomy" id="1419009"/>
    <lineage>
        <taxon>Eukaryota</taxon>
        <taxon>Fungi</taxon>
        <taxon>Dikarya</taxon>
        <taxon>Basidiomycota</taxon>
        <taxon>Agaricomycotina</taxon>
        <taxon>Agaricomycetes</taxon>
        <taxon>Phallomycetidae</taxon>
        <taxon>Phallales</taxon>
        <taxon>Clathraceae</taxon>
        <taxon>Clathrus</taxon>
    </lineage>
</organism>
<dbReference type="GO" id="GO:0000463">
    <property type="term" value="P:maturation of LSU-rRNA from tricistronic rRNA transcript (SSU-rRNA, 5.8S rRNA, LSU-rRNA)"/>
    <property type="evidence" value="ECO:0007669"/>
    <property type="project" value="TreeGrafter"/>
</dbReference>
<dbReference type="InterPro" id="IPR051639">
    <property type="entry name" value="BCD1"/>
</dbReference>
<feature type="compositionally biased region" description="Acidic residues" evidence="1">
    <location>
        <begin position="316"/>
        <end position="329"/>
    </location>
</feature>
<dbReference type="GO" id="GO:0000492">
    <property type="term" value="P:box C/D snoRNP assembly"/>
    <property type="evidence" value="ECO:0007669"/>
    <property type="project" value="TreeGrafter"/>
</dbReference>
<evidence type="ECO:0000313" key="3">
    <source>
        <dbReference type="EMBL" id="GJJ07309.1"/>
    </source>
</evidence>
<dbReference type="EMBL" id="BPWL01000002">
    <property type="protein sequence ID" value="GJJ07309.1"/>
    <property type="molecule type" value="Genomic_DNA"/>
</dbReference>
<dbReference type="InterPro" id="IPR057721">
    <property type="entry name" value="BCD1_alpha/beta"/>
</dbReference>
<dbReference type="GO" id="GO:0048254">
    <property type="term" value="P:snoRNA localization"/>
    <property type="evidence" value="ECO:0007669"/>
    <property type="project" value="TreeGrafter"/>
</dbReference>
<dbReference type="Pfam" id="PF25790">
    <property type="entry name" value="BCD1"/>
    <property type="match status" value="1"/>
</dbReference>
<feature type="region of interest" description="Disordered" evidence="1">
    <location>
        <begin position="314"/>
        <end position="341"/>
    </location>
</feature>
<feature type="compositionally biased region" description="Basic and acidic residues" evidence="1">
    <location>
        <begin position="330"/>
        <end position="341"/>
    </location>
</feature>
<reference evidence="3" key="1">
    <citation type="submission" date="2021-10" db="EMBL/GenBank/DDBJ databases">
        <title>De novo Genome Assembly of Clathrus columnatus (Basidiomycota, Fungi) Using Illumina and Nanopore Sequence Data.</title>
        <authorList>
            <person name="Ogiso-Tanaka E."/>
            <person name="Itagaki H."/>
            <person name="Hosoya T."/>
            <person name="Hosaka K."/>
        </authorList>
    </citation>
    <scope>NUCLEOTIDE SEQUENCE</scope>
    <source>
        <strain evidence="3">MO-923</strain>
    </source>
</reference>
<feature type="compositionally biased region" description="Basic and acidic residues" evidence="1">
    <location>
        <begin position="272"/>
        <end position="286"/>
    </location>
</feature>
<dbReference type="GO" id="GO:0005634">
    <property type="term" value="C:nucleus"/>
    <property type="evidence" value="ECO:0007669"/>
    <property type="project" value="TreeGrafter"/>
</dbReference>
<feature type="region of interest" description="Disordered" evidence="1">
    <location>
        <begin position="264"/>
        <end position="292"/>
    </location>
</feature>
<name>A0AAV5A1Z6_9AGAM</name>
<dbReference type="GO" id="GO:0070761">
    <property type="term" value="C:pre-snoRNP complex"/>
    <property type="evidence" value="ECO:0007669"/>
    <property type="project" value="TreeGrafter"/>
</dbReference>
<evidence type="ECO:0000259" key="2">
    <source>
        <dbReference type="Pfam" id="PF25790"/>
    </source>
</evidence>
<proteinExistence type="predicted"/>
<dbReference type="AlphaFoldDB" id="A0AAV5A1Z6"/>
<evidence type="ECO:0000313" key="4">
    <source>
        <dbReference type="Proteomes" id="UP001050691"/>
    </source>
</evidence>
<accession>A0AAV5A1Z6</accession>
<evidence type="ECO:0000256" key="1">
    <source>
        <dbReference type="SAM" id="MobiDB-lite"/>
    </source>
</evidence>
<dbReference type="Proteomes" id="UP001050691">
    <property type="component" value="Unassembled WGS sequence"/>
</dbReference>